<accession>A0A0M0G9F9</accession>
<dbReference type="EMBL" id="LGUF01000007">
    <property type="protein sequence ID" value="KON86530.1"/>
    <property type="molecule type" value="Genomic_DNA"/>
</dbReference>
<dbReference type="AlphaFoldDB" id="A0A0M0G9F9"/>
<dbReference type="Pfam" id="PF04070">
    <property type="entry name" value="DUF378"/>
    <property type="match status" value="1"/>
</dbReference>
<keyword evidence="1" id="KW-0812">Transmembrane</keyword>
<dbReference type="PANTHER" id="PTHR37304">
    <property type="entry name" value="MEMBRANE PROTEIN-RELATED"/>
    <property type="match status" value="1"/>
</dbReference>
<dbReference type="InterPro" id="IPR007211">
    <property type="entry name" value="DUF378"/>
</dbReference>
<dbReference type="OrthoDB" id="9812136at2"/>
<sequence length="77" mass="8340">MSGIQRIALVLTIIGAINWGLIGFFQFDLVAAIFGGQDSALARIIYGLVGIAGLINLGLLFKPNEELEREPEARPTR</sequence>
<evidence type="ECO:0000313" key="3">
    <source>
        <dbReference type="Proteomes" id="UP000037109"/>
    </source>
</evidence>
<comment type="caution">
    <text evidence="2">The sequence shown here is derived from an EMBL/GenBank/DDBJ whole genome shotgun (WGS) entry which is preliminary data.</text>
</comment>
<dbReference type="RefSeq" id="WP_035333406.1">
    <property type="nucleotide sequence ID" value="NZ_LGUF01000007.1"/>
</dbReference>
<gene>
    <name evidence="2" type="ORF">AF332_06610</name>
</gene>
<dbReference type="Proteomes" id="UP000037109">
    <property type="component" value="Unassembled WGS sequence"/>
</dbReference>
<feature type="transmembrane region" description="Helical" evidence="1">
    <location>
        <begin position="40"/>
        <end position="61"/>
    </location>
</feature>
<organism evidence="2 3">
    <name type="scientific">Sporosarcina globispora</name>
    <name type="common">Bacillus globisporus</name>
    <dbReference type="NCBI Taxonomy" id="1459"/>
    <lineage>
        <taxon>Bacteria</taxon>
        <taxon>Bacillati</taxon>
        <taxon>Bacillota</taxon>
        <taxon>Bacilli</taxon>
        <taxon>Bacillales</taxon>
        <taxon>Caryophanaceae</taxon>
        <taxon>Sporosarcina</taxon>
    </lineage>
</organism>
<evidence type="ECO:0000256" key="1">
    <source>
        <dbReference type="SAM" id="Phobius"/>
    </source>
</evidence>
<dbReference type="GeneID" id="67525764"/>
<keyword evidence="3" id="KW-1185">Reference proteome</keyword>
<name>A0A0M0G9F9_SPOGL</name>
<proteinExistence type="predicted"/>
<feature type="transmembrane region" description="Helical" evidence="1">
    <location>
        <begin position="7"/>
        <end position="34"/>
    </location>
</feature>
<keyword evidence="1" id="KW-0472">Membrane</keyword>
<reference evidence="3" key="1">
    <citation type="submission" date="2015-07" db="EMBL/GenBank/DDBJ databases">
        <title>Fjat-10036 dsm4.</title>
        <authorList>
            <person name="Liu B."/>
            <person name="Wang J."/>
            <person name="Zhu Y."/>
            <person name="Liu G."/>
            <person name="Chen Q."/>
            <person name="Chen Z."/>
            <person name="Lan J."/>
            <person name="Che J."/>
            <person name="Ge C."/>
            <person name="Shi H."/>
            <person name="Pan Z."/>
            <person name="Liu X."/>
        </authorList>
    </citation>
    <scope>NUCLEOTIDE SEQUENCE [LARGE SCALE GENOMIC DNA]</scope>
    <source>
        <strain evidence="3">DSM 4</strain>
    </source>
</reference>
<dbReference type="PATRIC" id="fig|1459.3.peg.1404"/>
<protein>
    <submittedName>
        <fullName evidence="2">Membrane protein</fullName>
    </submittedName>
</protein>
<evidence type="ECO:0000313" key="2">
    <source>
        <dbReference type="EMBL" id="KON86530.1"/>
    </source>
</evidence>
<dbReference type="STRING" id="1459.AF332_06610"/>
<keyword evidence="1" id="KW-1133">Transmembrane helix</keyword>
<dbReference type="PANTHER" id="PTHR37304:SF1">
    <property type="entry name" value="MEMBRANE PROTEIN"/>
    <property type="match status" value="1"/>
</dbReference>